<evidence type="ECO:0000313" key="1">
    <source>
        <dbReference type="EMBL" id="AYV86105.1"/>
    </source>
</evidence>
<evidence type="ECO:0008006" key="2">
    <source>
        <dbReference type="Google" id="ProtNLM"/>
    </source>
</evidence>
<gene>
    <name evidence="1" type="ORF">Solivirus7_3</name>
</gene>
<reference evidence="1" key="1">
    <citation type="submission" date="2018-10" db="EMBL/GenBank/DDBJ databases">
        <title>Hidden diversity of soil giant viruses.</title>
        <authorList>
            <person name="Schulz F."/>
            <person name="Alteio L."/>
            <person name="Goudeau D."/>
            <person name="Ryan E.M."/>
            <person name="Malmstrom R.R."/>
            <person name="Blanchard J."/>
            <person name="Woyke T."/>
        </authorList>
    </citation>
    <scope>NUCLEOTIDE SEQUENCE</scope>
    <source>
        <strain evidence="1">SOV1</strain>
    </source>
</reference>
<dbReference type="Pfam" id="PF13578">
    <property type="entry name" value="Methyltransf_24"/>
    <property type="match status" value="1"/>
</dbReference>
<dbReference type="SUPFAM" id="SSF53335">
    <property type="entry name" value="S-adenosyl-L-methionine-dependent methyltransferases"/>
    <property type="match status" value="1"/>
</dbReference>
<name>A0A3G5AFX2_9VIRU</name>
<dbReference type="InterPro" id="IPR029063">
    <property type="entry name" value="SAM-dependent_MTases_sf"/>
</dbReference>
<protein>
    <recommendedName>
        <fullName evidence="2">Class I SAM-dependent methyltransferase</fullName>
    </recommendedName>
</protein>
<dbReference type="EMBL" id="MK072495">
    <property type="protein sequence ID" value="AYV86105.1"/>
    <property type="molecule type" value="Genomic_DNA"/>
</dbReference>
<dbReference type="Gene3D" id="3.40.50.150">
    <property type="entry name" value="Vaccinia Virus protein VP39"/>
    <property type="match status" value="1"/>
</dbReference>
<organism evidence="1">
    <name type="scientific">Solivirus sp</name>
    <dbReference type="NCBI Taxonomy" id="2487772"/>
    <lineage>
        <taxon>Viruses</taxon>
        <taxon>Pithoviruses</taxon>
    </lineage>
</organism>
<accession>A0A3G5AFX2</accession>
<proteinExistence type="predicted"/>
<sequence length="240" mass="27691">MSECSIYSREKNPLSEIIERVEHSSRKWEHYLPLYHQYFKKFLNRTEKVILVEIGVECGGSLDMWNTYFGKENSKIEIWGIDINPNCKALERDNIHIIIGDQGDPNFLQSLKQMIPSPDIIIDDGGHEMRQQINTFEILFPHMKNGGVFLCEDTHTSYWPGYGGGLRNPGSFIEHCKNIIDLLNSYHYQDGLNGVIASDEKVHPLTHICAGIHFHDSMVFFDKSEQYITAPKSLRYPTNK</sequence>